<organism evidence="1 2">
    <name type="scientific">Boletus edulis BED1</name>
    <dbReference type="NCBI Taxonomy" id="1328754"/>
    <lineage>
        <taxon>Eukaryota</taxon>
        <taxon>Fungi</taxon>
        <taxon>Dikarya</taxon>
        <taxon>Basidiomycota</taxon>
        <taxon>Agaricomycotina</taxon>
        <taxon>Agaricomycetes</taxon>
        <taxon>Agaricomycetidae</taxon>
        <taxon>Boletales</taxon>
        <taxon>Boletineae</taxon>
        <taxon>Boletaceae</taxon>
        <taxon>Boletoideae</taxon>
        <taxon>Boletus</taxon>
    </lineage>
</organism>
<name>A0AAD4BMI8_BOLED</name>
<dbReference type="AlphaFoldDB" id="A0AAD4BMI8"/>
<dbReference type="EMBL" id="WHUW01000027">
    <property type="protein sequence ID" value="KAF8434872.1"/>
    <property type="molecule type" value="Genomic_DNA"/>
</dbReference>
<proteinExistence type="predicted"/>
<dbReference type="Proteomes" id="UP001194468">
    <property type="component" value="Unassembled WGS sequence"/>
</dbReference>
<sequence>MTLKWPHWTCHRLDSIVHLSPLFSDVPTELDIARSSLGNPREREDRFYKLPEHFEAYYKIWNDYCNESNTIVLTTDAANCICALLRSPPLDLNSTAPTALPMTL</sequence>
<gene>
    <name evidence="1" type="ORF">L210DRAFT_3552856</name>
</gene>
<keyword evidence="2" id="KW-1185">Reference proteome</keyword>
<protein>
    <submittedName>
        <fullName evidence="1">Uncharacterized protein</fullName>
    </submittedName>
</protein>
<reference evidence="1" key="1">
    <citation type="submission" date="2019-10" db="EMBL/GenBank/DDBJ databases">
        <authorList>
            <consortium name="DOE Joint Genome Institute"/>
            <person name="Kuo A."/>
            <person name="Miyauchi S."/>
            <person name="Kiss E."/>
            <person name="Drula E."/>
            <person name="Kohler A."/>
            <person name="Sanchez-Garcia M."/>
            <person name="Andreopoulos B."/>
            <person name="Barry K.W."/>
            <person name="Bonito G."/>
            <person name="Buee M."/>
            <person name="Carver A."/>
            <person name="Chen C."/>
            <person name="Cichocki N."/>
            <person name="Clum A."/>
            <person name="Culley D."/>
            <person name="Crous P.W."/>
            <person name="Fauchery L."/>
            <person name="Girlanda M."/>
            <person name="Hayes R."/>
            <person name="Keri Z."/>
            <person name="LaButti K."/>
            <person name="Lipzen A."/>
            <person name="Lombard V."/>
            <person name="Magnuson J."/>
            <person name="Maillard F."/>
            <person name="Morin E."/>
            <person name="Murat C."/>
            <person name="Nolan M."/>
            <person name="Ohm R."/>
            <person name="Pangilinan J."/>
            <person name="Pereira M."/>
            <person name="Perotto S."/>
            <person name="Peter M."/>
            <person name="Riley R."/>
            <person name="Sitrit Y."/>
            <person name="Stielow B."/>
            <person name="Szollosi G."/>
            <person name="Zifcakova L."/>
            <person name="Stursova M."/>
            <person name="Spatafora J.W."/>
            <person name="Tedersoo L."/>
            <person name="Vaario L.-M."/>
            <person name="Yamada A."/>
            <person name="Yan M."/>
            <person name="Wang P."/>
            <person name="Xu J."/>
            <person name="Bruns T."/>
            <person name="Baldrian P."/>
            <person name="Vilgalys R."/>
            <person name="Henrissat B."/>
            <person name="Grigoriev I.V."/>
            <person name="Hibbett D."/>
            <person name="Nagy L.G."/>
            <person name="Martin F.M."/>
        </authorList>
    </citation>
    <scope>NUCLEOTIDE SEQUENCE</scope>
    <source>
        <strain evidence="1">BED1</strain>
    </source>
</reference>
<accession>A0AAD4BMI8</accession>
<reference evidence="1" key="2">
    <citation type="journal article" date="2020" name="Nat. Commun.">
        <title>Large-scale genome sequencing of mycorrhizal fungi provides insights into the early evolution of symbiotic traits.</title>
        <authorList>
            <person name="Miyauchi S."/>
            <person name="Kiss E."/>
            <person name="Kuo A."/>
            <person name="Drula E."/>
            <person name="Kohler A."/>
            <person name="Sanchez-Garcia M."/>
            <person name="Morin E."/>
            <person name="Andreopoulos B."/>
            <person name="Barry K.W."/>
            <person name="Bonito G."/>
            <person name="Buee M."/>
            <person name="Carver A."/>
            <person name="Chen C."/>
            <person name="Cichocki N."/>
            <person name="Clum A."/>
            <person name="Culley D."/>
            <person name="Crous P.W."/>
            <person name="Fauchery L."/>
            <person name="Girlanda M."/>
            <person name="Hayes R.D."/>
            <person name="Keri Z."/>
            <person name="LaButti K."/>
            <person name="Lipzen A."/>
            <person name="Lombard V."/>
            <person name="Magnuson J."/>
            <person name="Maillard F."/>
            <person name="Murat C."/>
            <person name="Nolan M."/>
            <person name="Ohm R.A."/>
            <person name="Pangilinan J."/>
            <person name="Pereira M.F."/>
            <person name="Perotto S."/>
            <person name="Peter M."/>
            <person name="Pfister S."/>
            <person name="Riley R."/>
            <person name="Sitrit Y."/>
            <person name="Stielow J.B."/>
            <person name="Szollosi G."/>
            <person name="Zifcakova L."/>
            <person name="Stursova M."/>
            <person name="Spatafora J.W."/>
            <person name="Tedersoo L."/>
            <person name="Vaario L.M."/>
            <person name="Yamada A."/>
            <person name="Yan M."/>
            <person name="Wang P."/>
            <person name="Xu J."/>
            <person name="Bruns T."/>
            <person name="Baldrian P."/>
            <person name="Vilgalys R."/>
            <person name="Dunand C."/>
            <person name="Henrissat B."/>
            <person name="Grigoriev I.V."/>
            <person name="Hibbett D."/>
            <person name="Nagy L.G."/>
            <person name="Martin F.M."/>
        </authorList>
    </citation>
    <scope>NUCLEOTIDE SEQUENCE</scope>
    <source>
        <strain evidence="1">BED1</strain>
    </source>
</reference>
<evidence type="ECO:0000313" key="2">
    <source>
        <dbReference type="Proteomes" id="UP001194468"/>
    </source>
</evidence>
<evidence type="ECO:0000313" key="1">
    <source>
        <dbReference type="EMBL" id="KAF8434872.1"/>
    </source>
</evidence>
<comment type="caution">
    <text evidence="1">The sequence shown here is derived from an EMBL/GenBank/DDBJ whole genome shotgun (WGS) entry which is preliminary data.</text>
</comment>